<evidence type="ECO:0000313" key="1">
    <source>
        <dbReference type="EMBL" id="KAK4031580.1"/>
    </source>
</evidence>
<reference evidence="2" key="1">
    <citation type="journal article" date="2023" name="Mol. Phylogenet. Evol.">
        <title>Genome-scale phylogeny and comparative genomics of the fungal order Sordariales.</title>
        <authorList>
            <person name="Hensen N."/>
            <person name="Bonometti L."/>
            <person name="Westerberg I."/>
            <person name="Brannstrom I.O."/>
            <person name="Guillou S."/>
            <person name="Cros-Aarteil S."/>
            <person name="Calhoun S."/>
            <person name="Haridas S."/>
            <person name="Kuo A."/>
            <person name="Mondo S."/>
            <person name="Pangilinan J."/>
            <person name="Riley R."/>
            <person name="LaButti K."/>
            <person name="Andreopoulos B."/>
            <person name="Lipzen A."/>
            <person name="Chen C."/>
            <person name="Yan M."/>
            <person name="Daum C."/>
            <person name="Ng V."/>
            <person name="Clum A."/>
            <person name="Steindorff A."/>
            <person name="Ohm R.A."/>
            <person name="Martin F."/>
            <person name="Silar P."/>
            <person name="Natvig D.O."/>
            <person name="Lalanne C."/>
            <person name="Gautier V."/>
            <person name="Ament-Velasquez S.L."/>
            <person name="Kruys A."/>
            <person name="Hutchinson M.I."/>
            <person name="Powell A.J."/>
            <person name="Barry K."/>
            <person name="Miller A.N."/>
            <person name="Grigoriev I.V."/>
            <person name="Debuchy R."/>
            <person name="Gladieux P."/>
            <person name="Hiltunen Thoren M."/>
            <person name="Johannesson H."/>
        </authorList>
    </citation>
    <scope>NUCLEOTIDE SEQUENCE [LARGE SCALE GENOMIC DNA]</scope>
    <source>
        <strain evidence="2">CBS 284.82</strain>
    </source>
</reference>
<name>A0AAN6P6C8_9PEZI</name>
<feature type="non-terminal residue" evidence="1">
    <location>
        <position position="1"/>
    </location>
</feature>
<dbReference type="EMBL" id="MU854756">
    <property type="protein sequence ID" value="KAK4031580.1"/>
    <property type="molecule type" value="Genomic_DNA"/>
</dbReference>
<dbReference type="Proteomes" id="UP001303115">
    <property type="component" value="Unassembled WGS sequence"/>
</dbReference>
<keyword evidence="2" id="KW-1185">Reference proteome</keyword>
<organism evidence="1 2">
    <name type="scientific">Parachaetomium inaequale</name>
    <dbReference type="NCBI Taxonomy" id="2588326"/>
    <lineage>
        <taxon>Eukaryota</taxon>
        <taxon>Fungi</taxon>
        <taxon>Dikarya</taxon>
        <taxon>Ascomycota</taxon>
        <taxon>Pezizomycotina</taxon>
        <taxon>Sordariomycetes</taxon>
        <taxon>Sordariomycetidae</taxon>
        <taxon>Sordariales</taxon>
        <taxon>Chaetomiaceae</taxon>
        <taxon>Parachaetomium</taxon>
    </lineage>
</organism>
<comment type="caution">
    <text evidence="1">The sequence shown here is derived from an EMBL/GenBank/DDBJ whole genome shotgun (WGS) entry which is preliminary data.</text>
</comment>
<accession>A0AAN6P6C8</accession>
<proteinExistence type="predicted"/>
<gene>
    <name evidence="1" type="ORF">C8A01DRAFT_21228</name>
</gene>
<sequence length="121" mass="14321">KRLVEALYTLIDCKTIEELYNRQDTTINIVTIYCKYPRVSSAKEASVNVTFKVRIKDPLKDSLLDKALLSVFKKKLYRCFLYVRKARSVREDDTRFVQLVHEFHSPGDITKYFQCKHLKNL</sequence>
<evidence type="ECO:0000313" key="2">
    <source>
        <dbReference type="Proteomes" id="UP001303115"/>
    </source>
</evidence>
<protein>
    <submittedName>
        <fullName evidence="1">Uncharacterized protein</fullName>
    </submittedName>
</protein>
<dbReference type="AlphaFoldDB" id="A0AAN6P6C8"/>